<feature type="region of interest" description="Disordered" evidence="1">
    <location>
        <begin position="137"/>
        <end position="176"/>
    </location>
</feature>
<evidence type="ECO:0000313" key="3">
    <source>
        <dbReference type="EMBL" id="PPK95242.1"/>
    </source>
</evidence>
<feature type="transmembrane region" description="Helical" evidence="2">
    <location>
        <begin position="43"/>
        <end position="65"/>
    </location>
</feature>
<evidence type="ECO:0000256" key="1">
    <source>
        <dbReference type="SAM" id="MobiDB-lite"/>
    </source>
</evidence>
<dbReference type="EMBL" id="PTJD01000006">
    <property type="protein sequence ID" value="PPK95242.1"/>
    <property type="molecule type" value="Genomic_DNA"/>
</dbReference>
<protein>
    <recommendedName>
        <fullName evidence="5">Cell division protein FtsL</fullName>
    </recommendedName>
</protein>
<dbReference type="AlphaFoldDB" id="A0A2S6ILY1"/>
<proteinExistence type="predicted"/>
<comment type="caution">
    <text evidence="3">The sequence shown here is derived from an EMBL/GenBank/DDBJ whole genome shotgun (WGS) entry which is preliminary data.</text>
</comment>
<keyword evidence="2" id="KW-1133">Transmembrane helix</keyword>
<dbReference type="OrthoDB" id="5194406at2"/>
<keyword evidence="2" id="KW-0812">Transmembrane</keyword>
<gene>
    <name evidence="3" type="ORF">CLV92_10663</name>
</gene>
<evidence type="ECO:0000313" key="4">
    <source>
        <dbReference type="Proteomes" id="UP000239485"/>
    </source>
</evidence>
<accession>A0A2S6ILY1</accession>
<name>A0A2S6ILY1_9ACTN</name>
<keyword evidence="4" id="KW-1185">Reference proteome</keyword>
<keyword evidence="2" id="KW-0472">Membrane</keyword>
<dbReference type="Proteomes" id="UP000239485">
    <property type="component" value="Unassembled WGS sequence"/>
</dbReference>
<organism evidence="3 4">
    <name type="scientific">Kineococcus xinjiangensis</name>
    <dbReference type="NCBI Taxonomy" id="512762"/>
    <lineage>
        <taxon>Bacteria</taxon>
        <taxon>Bacillati</taxon>
        <taxon>Actinomycetota</taxon>
        <taxon>Actinomycetes</taxon>
        <taxon>Kineosporiales</taxon>
        <taxon>Kineosporiaceae</taxon>
        <taxon>Kineococcus</taxon>
    </lineage>
</organism>
<dbReference type="RefSeq" id="WP_146099478.1">
    <property type="nucleotide sequence ID" value="NZ_PTJD01000006.1"/>
</dbReference>
<reference evidence="3 4" key="1">
    <citation type="submission" date="2018-02" db="EMBL/GenBank/DDBJ databases">
        <title>Genomic Encyclopedia of Archaeal and Bacterial Type Strains, Phase II (KMG-II): from individual species to whole genera.</title>
        <authorList>
            <person name="Goeker M."/>
        </authorList>
    </citation>
    <scope>NUCLEOTIDE SEQUENCE [LARGE SCALE GENOMIC DNA]</scope>
    <source>
        <strain evidence="3 4">DSM 22857</strain>
    </source>
</reference>
<evidence type="ECO:0008006" key="5">
    <source>
        <dbReference type="Google" id="ProtNLM"/>
    </source>
</evidence>
<sequence length="176" mass="18281">MSQPLIAARNASVRAFRHRPLHDARPALRVVAPPAALAARLPLPLTCVLLLTAGLLALLMMNIAIARDAFTLSELEREATLLAEQQQAVDEGIAAKAAPQALHEQATRLGMVPAPAPTHLARDGRVVVPLPVVEEPEPVVAEESPVAEEPLAADEPAAAEDPAGAGEPVGAEAAPQ</sequence>
<evidence type="ECO:0000256" key="2">
    <source>
        <dbReference type="SAM" id="Phobius"/>
    </source>
</evidence>